<evidence type="ECO:0000313" key="4">
    <source>
        <dbReference type="Proteomes" id="UP000830167"/>
    </source>
</evidence>
<gene>
    <name evidence="3" type="ORF">LSG31_01390</name>
</gene>
<evidence type="ECO:0000256" key="2">
    <source>
        <dbReference type="ARBA" id="ARBA00023002"/>
    </source>
</evidence>
<evidence type="ECO:0000313" key="3">
    <source>
        <dbReference type="EMBL" id="UOF90968.1"/>
    </source>
</evidence>
<dbReference type="RefSeq" id="WP_347437662.1">
    <property type="nucleotide sequence ID" value="NZ_CP089291.1"/>
</dbReference>
<keyword evidence="2" id="KW-0560">Oxidoreductase</keyword>
<reference evidence="3" key="1">
    <citation type="submission" date="2021-12" db="EMBL/GenBank/DDBJ databases">
        <title>Alicyclobacillaceae gen. nov., sp. nov., isolated from chalcocite enrichment system.</title>
        <authorList>
            <person name="Jiang Z."/>
        </authorList>
    </citation>
    <scope>NUCLEOTIDE SEQUENCE</scope>
    <source>
        <strain evidence="3">MYW30-H2</strain>
    </source>
</reference>
<evidence type="ECO:0000256" key="1">
    <source>
        <dbReference type="ARBA" id="ARBA00006484"/>
    </source>
</evidence>
<dbReference type="SUPFAM" id="SSF51735">
    <property type="entry name" value="NAD(P)-binding Rossmann-fold domains"/>
    <property type="match status" value="1"/>
</dbReference>
<proteinExistence type="inferred from homology"/>
<dbReference type="NCBIfam" id="NF005449">
    <property type="entry name" value="PRK07041.1"/>
    <property type="match status" value="1"/>
</dbReference>
<dbReference type="PANTHER" id="PTHR43477:SF1">
    <property type="entry name" value="DIHYDROANTICAPSIN 7-DEHYDROGENASE"/>
    <property type="match status" value="1"/>
</dbReference>
<dbReference type="InterPro" id="IPR036291">
    <property type="entry name" value="NAD(P)-bd_dom_sf"/>
</dbReference>
<dbReference type="InterPro" id="IPR051122">
    <property type="entry name" value="SDR_DHRS6-like"/>
</dbReference>
<dbReference type="PANTHER" id="PTHR43477">
    <property type="entry name" value="DIHYDROANTICAPSIN 7-DEHYDROGENASE"/>
    <property type="match status" value="1"/>
</dbReference>
<dbReference type="EMBL" id="CP089291">
    <property type="protein sequence ID" value="UOF90968.1"/>
    <property type="molecule type" value="Genomic_DNA"/>
</dbReference>
<dbReference type="Pfam" id="PF13561">
    <property type="entry name" value="adh_short_C2"/>
    <property type="match status" value="1"/>
</dbReference>
<keyword evidence="4" id="KW-1185">Reference proteome</keyword>
<sequence>MSICGKKVVVLGGSSGMGLATAQAVVEQGGHVMIASRTEQKLKSAADKVKKNVETYVLDATDEKAVQEFFDKVGNFDHLVSTAADGLTGDFLELPVSEARKTFESKFWGQYYAAKYGAPCMNQGGSITFCTGLLSRRPMHGYSILSAINGGIEALARAIAIEVNPIRVNVVSPGIVDTPLYENLSTEERIKYFNSLIKKLPVQKIGKSYDIAHAILYLMTNEFTTGTVLEVNGGHLLV</sequence>
<name>A0ABY4CKN3_9BACL</name>
<accession>A0ABY4CKN3</accession>
<dbReference type="Proteomes" id="UP000830167">
    <property type="component" value="Chromosome"/>
</dbReference>
<dbReference type="InterPro" id="IPR002347">
    <property type="entry name" value="SDR_fam"/>
</dbReference>
<dbReference type="PRINTS" id="PR00081">
    <property type="entry name" value="GDHRDH"/>
</dbReference>
<dbReference type="CDD" id="cd11731">
    <property type="entry name" value="Lin1944_like_SDR_c"/>
    <property type="match status" value="1"/>
</dbReference>
<protein>
    <submittedName>
        <fullName evidence="3">SDR family oxidoreductase</fullName>
    </submittedName>
</protein>
<comment type="similarity">
    <text evidence="1">Belongs to the short-chain dehydrogenases/reductases (SDR) family.</text>
</comment>
<dbReference type="Gene3D" id="3.40.50.720">
    <property type="entry name" value="NAD(P)-binding Rossmann-like Domain"/>
    <property type="match status" value="1"/>
</dbReference>
<organism evidence="3 4">
    <name type="scientific">Fodinisporobacter ferrooxydans</name>
    <dbReference type="NCBI Taxonomy" id="2901836"/>
    <lineage>
        <taxon>Bacteria</taxon>
        <taxon>Bacillati</taxon>
        <taxon>Bacillota</taxon>
        <taxon>Bacilli</taxon>
        <taxon>Bacillales</taxon>
        <taxon>Alicyclobacillaceae</taxon>
        <taxon>Fodinisporobacter</taxon>
    </lineage>
</organism>